<organism evidence="2 3">
    <name type="scientific">Trifolium medium</name>
    <dbReference type="NCBI Taxonomy" id="97028"/>
    <lineage>
        <taxon>Eukaryota</taxon>
        <taxon>Viridiplantae</taxon>
        <taxon>Streptophyta</taxon>
        <taxon>Embryophyta</taxon>
        <taxon>Tracheophyta</taxon>
        <taxon>Spermatophyta</taxon>
        <taxon>Magnoliopsida</taxon>
        <taxon>eudicotyledons</taxon>
        <taxon>Gunneridae</taxon>
        <taxon>Pentapetalae</taxon>
        <taxon>rosids</taxon>
        <taxon>fabids</taxon>
        <taxon>Fabales</taxon>
        <taxon>Fabaceae</taxon>
        <taxon>Papilionoideae</taxon>
        <taxon>50 kb inversion clade</taxon>
        <taxon>NPAAA clade</taxon>
        <taxon>Hologalegina</taxon>
        <taxon>IRL clade</taxon>
        <taxon>Trifolieae</taxon>
        <taxon>Trifolium</taxon>
    </lineage>
</organism>
<evidence type="ECO:0000313" key="2">
    <source>
        <dbReference type="EMBL" id="MCI15694.1"/>
    </source>
</evidence>
<dbReference type="AlphaFoldDB" id="A0A392PV42"/>
<keyword evidence="3" id="KW-1185">Reference proteome</keyword>
<sequence length="95" mass="10896">MVSSASANENATAIMISIEDEDFLHRSTRKDKPESEKRRSTTQSHIRQSCSMYLKNTCMIISTHIVVETTRKLMNSKEVQEYVDNGLVIPFDDKE</sequence>
<dbReference type="Proteomes" id="UP000265520">
    <property type="component" value="Unassembled WGS sequence"/>
</dbReference>
<evidence type="ECO:0000313" key="3">
    <source>
        <dbReference type="Proteomes" id="UP000265520"/>
    </source>
</evidence>
<reference evidence="2 3" key="1">
    <citation type="journal article" date="2018" name="Front. Plant Sci.">
        <title>Red Clover (Trifolium pratense) and Zigzag Clover (T. medium) - A Picture of Genomic Similarities and Differences.</title>
        <authorList>
            <person name="Dluhosova J."/>
            <person name="Istvanek J."/>
            <person name="Nedelnik J."/>
            <person name="Repkova J."/>
        </authorList>
    </citation>
    <scope>NUCLEOTIDE SEQUENCE [LARGE SCALE GENOMIC DNA]</scope>
    <source>
        <strain evidence="3">cv. 10/8</strain>
        <tissue evidence="2">Leaf</tissue>
    </source>
</reference>
<feature type="region of interest" description="Disordered" evidence="1">
    <location>
        <begin position="24"/>
        <end position="46"/>
    </location>
</feature>
<name>A0A392PV42_9FABA</name>
<protein>
    <submittedName>
        <fullName evidence="2">Uncharacterized protein</fullName>
    </submittedName>
</protein>
<feature type="compositionally biased region" description="Basic and acidic residues" evidence="1">
    <location>
        <begin position="30"/>
        <end position="39"/>
    </location>
</feature>
<dbReference type="EMBL" id="LXQA010097569">
    <property type="protein sequence ID" value="MCI15694.1"/>
    <property type="molecule type" value="Genomic_DNA"/>
</dbReference>
<accession>A0A392PV42</accession>
<evidence type="ECO:0000256" key="1">
    <source>
        <dbReference type="SAM" id="MobiDB-lite"/>
    </source>
</evidence>
<proteinExistence type="predicted"/>
<comment type="caution">
    <text evidence="2">The sequence shown here is derived from an EMBL/GenBank/DDBJ whole genome shotgun (WGS) entry which is preliminary data.</text>
</comment>